<organism evidence="2 3">
    <name type="scientific">Linum trigynum</name>
    <dbReference type="NCBI Taxonomy" id="586398"/>
    <lineage>
        <taxon>Eukaryota</taxon>
        <taxon>Viridiplantae</taxon>
        <taxon>Streptophyta</taxon>
        <taxon>Embryophyta</taxon>
        <taxon>Tracheophyta</taxon>
        <taxon>Spermatophyta</taxon>
        <taxon>Magnoliopsida</taxon>
        <taxon>eudicotyledons</taxon>
        <taxon>Gunneridae</taxon>
        <taxon>Pentapetalae</taxon>
        <taxon>rosids</taxon>
        <taxon>fabids</taxon>
        <taxon>Malpighiales</taxon>
        <taxon>Linaceae</taxon>
        <taxon>Linum</taxon>
    </lineage>
</organism>
<reference evidence="2 3" key="1">
    <citation type="submission" date="2024-04" db="EMBL/GenBank/DDBJ databases">
        <authorList>
            <person name="Fracassetti M."/>
        </authorList>
    </citation>
    <scope>NUCLEOTIDE SEQUENCE [LARGE SCALE GENOMIC DNA]</scope>
</reference>
<sequence length="90" mass="9513">MSTPAPGTDPLDCHLPDATQGFRRPVVATSSPNGKGEKETQQAKKRLRSLITNPLFGNETVMEDAAKDVDGERGTASPTPTSPGRKIPPS</sequence>
<proteinExistence type="predicted"/>
<dbReference type="Proteomes" id="UP001497516">
    <property type="component" value="Chromosome 8"/>
</dbReference>
<evidence type="ECO:0000313" key="3">
    <source>
        <dbReference type="Proteomes" id="UP001497516"/>
    </source>
</evidence>
<dbReference type="AlphaFoldDB" id="A0AAV2GAG7"/>
<feature type="compositionally biased region" description="Basic and acidic residues" evidence="1">
    <location>
        <begin position="64"/>
        <end position="73"/>
    </location>
</feature>
<keyword evidence="3" id="KW-1185">Reference proteome</keyword>
<evidence type="ECO:0000256" key="1">
    <source>
        <dbReference type="SAM" id="MobiDB-lite"/>
    </source>
</evidence>
<gene>
    <name evidence="2" type="ORF">LTRI10_LOCUS46225</name>
</gene>
<protein>
    <submittedName>
        <fullName evidence="2">Uncharacterized protein</fullName>
    </submittedName>
</protein>
<dbReference type="EMBL" id="OZ034821">
    <property type="protein sequence ID" value="CAL1406505.1"/>
    <property type="molecule type" value="Genomic_DNA"/>
</dbReference>
<name>A0AAV2GAG7_9ROSI</name>
<feature type="region of interest" description="Disordered" evidence="1">
    <location>
        <begin position="1"/>
        <end position="90"/>
    </location>
</feature>
<accession>A0AAV2GAG7</accession>
<evidence type="ECO:0000313" key="2">
    <source>
        <dbReference type="EMBL" id="CAL1406505.1"/>
    </source>
</evidence>